<dbReference type="Proteomes" id="UP000718281">
    <property type="component" value="Unassembled WGS sequence"/>
</dbReference>
<dbReference type="AlphaFoldDB" id="A0A935CE99"/>
<sequence>MEINTMITRTTARLGDSGIGSDHLLLPTVPAVQGGTLPTPRRVVIAGPAAVASNGEGVAFAAAYAASPKTDVHRSATGSPPV</sequence>
<dbReference type="Proteomes" id="UP000886632">
    <property type="component" value="Unassembled WGS sequence"/>
</dbReference>
<gene>
    <name evidence="1" type="ORF">IPF40_11865</name>
    <name evidence="2" type="ORF">IPI13_12600</name>
    <name evidence="3" type="ORF">IPP00_09940</name>
</gene>
<evidence type="ECO:0000313" key="3">
    <source>
        <dbReference type="EMBL" id="MBL0004279.1"/>
    </source>
</evidence>
<dbReference type="EMBL" id="JADKGK010000020">
    <property type="protein sequence ID" value="MBL0004279.1"/>
    <property type="molecule type" value="Genomic_DNA"/>
</dbReference>
<evidence type="ECO:0000313" key="4">
    <source>
        <dbReference type="Proteomes" id="UP000718281"/>
    </source>
</evidence>
<evidence type="ECO:0000313" key="2">
    <source>
        <dbReference type="EMBL" id="MBK7273961.1"/>
    </source>
</evidence>
<comment type="caution">
    <text evidence="1">The sequence shown here is derived from an EMBL/GenBank/DDBJ whole genome shotgun (WGS) entry which is preliminary data.</text>
</comment>
<evidence type="ECO:0000313" key="5">
    <source>
        <dbReference type="Proteomes" id="UP000726105"/>
    </source>
</evidence>
<proteinExistence type="predicted"/>
<reference evidence="4 5" key="1">
    <citation type="submission" date="2020-10" db="EMBL/GenBank/DDBJ databases">
        <title>Connecting structure to function with the recovery of over 1000 high-quality activated sludge metagenome-assembled genomes encoding full-length rRNA genes using long-read sequencing.</title>
        <authorList>
            <person name="Singleton C.M."/>
            <person name="Petriglieri F."/>
            <person name="Kristensen J.M."/>
            <person name="Kirkegaard R.H."/>
            <person name="Michaelsen T.Y."/>
            <person name="Andersen M.H."/>
            <person name="Karst S.M."/>
            <person name="Dueholm M.S."/>
            <person name="Nielsen P.H."/>
            <person name="Albertsen M."/>
        </authorList>
    </citation>
    <scope>NUCLEOTIDE SEQUENCE [LARGE SCALE GENOMIC DNA]</scope>
    <source>
        <strain evidence="1">AalE_18-Q3-R2-46_BAT3C.188</strain>
        <strain evidence="2">Ega_18-Q3-R5-49_MAXAC.001</strain>
        <strain evidence="3">Ribe_18-Q3-R11-54_MAXAC.001</strain>
    </source>
</reference>
<protein>
    <submittedName>
        <fullName evidence="1">Uncharacterized protein</fullName>
    </submittedName>
</protein>
<name>A0A935CE99_9MICO</name>
<evidence type="ECO:0000313" key="1">
    <source>
        <dbReference type="EMBL" id="MBK6301699.1"/>
    </source>
</evidence>
<dbReference type="EMBL" id="JADJIB010000004">
    <property type="protein sequence ID" value="MBK7273961.1"/>
    <property type="molecule type" value="Genomic_DNA"/>
</dbReference>
<dbReference type="EMBL" id="JADIXZ010000005">
    <property type="protein sequence ID" value="MBK6301699.1"/>
    <property type="molecule type" value="Genomic_DNA"/>
</dbReference>
<accession>A0A935CE99</accession>
<organism evidence="1 4">
    <name type="scientific">Candidatus Phosphoribacter hodrii</name>
    <dbReference type="NCBI Taxonomy" id="2953743"/>
    <lineage>
        <taxon>Bacteria</taxon>
        <taxon>Bacillati</taxon>
        <taxon>Actinomycetota</taxon>
        <taxon>Actinomycetes</taxon>
        <taxon>Micrococcales</taxon>
        <taxon>Dermatophilaceae</taxon>
        <taxon>Candidatus Phosphoribacter</taxon>
    </lineage>
</organism>
<dbReference type="Proteomes" id="UP000726105">
    <property type="component" value="Unassembled WGS sequence"/>
</dbReference>